<sequence>MPPTLTPTTALPMDRTVMVNATAPNGEVTMLGSLSDLLWRERDLLESLRYRLEVEHLLLAAGRTELLPVAVREVDDVLALIRTAELARAAEVAAAVTALGLADGASLLDLATAAPAPWDGILLEHRVAFLTLTTEIATVAETNRDFLMASHHATQETLMSLHESVDVYDERGGTSRGMADAHLVDKSL</sequence>
<dbReference type="Gene3D" id="1.20.58.300">
    <property type="entry name" value="FlgN-like"/>
    <property type="match status" value="1"/>
</dbReference>
<protein>
    <submittedName>
        <fullName evidence="2">FlgN protein</fullName>
    </submittedName>
</protein>
<dbReference type="GO" id="GO:0044780">
    <property type="term" value="P:bacterial-type flagellum assembly"/>
    <property type="evidence" value="ECO:0007669"/>
    <property type="project" value="InterPro"/>
</dbReference>
<dbReference type="Pfam" id="PF05130">
    <property type="entry name" value="FlgN"/>
    <property type="match status" value="1"/>
</dbReference>
<dbReference type="SUPFAM" id="SSF140566">
    <property type="entry name" value="FlgN-like"/>
    <property type="match status" value="1"/>
</dbReference>
<dbReference type="InterPro" id="IPR007809">
    <property type="entry name" value="FlgN-like"/>
</dbReference>
<keyword evidence="3" id="KW-1185">Reference proteome</keyword>
<proteinExistence type="predicted"/>
<dbReference type="EMBL" id="UETB01000002">
    <property type="protein sequence ID" value="SSA39323.1"/>
    <property type="molecule type" value="Genomic_DNA"/>
</dbReference>
<reference evidence="2 3" key="1">
    <citation type="submission" date="2016-10" db="EMBL/GenBank/DDBJ databases">
        <authorList>
            <person name="Cai Z."/>
        </authorList>
    </citation>
    <scope>NUCLEOTIDE SEQUENCE [LARGE SCALE GENOMIC DNA]</scope>
    <source>
        <strain evidence="2 3">CGMCC 1.10826</strain>
    </source>
</reference>
<gene>
    <name evidence="2" type="ORF">SAMN05216184_102243</name>
</gene>
<keyword evidence="1" id="KW-1005">Bacterial flagellum biogenesis</keyword>
<dbReference type="AlphaFoldDB" id="A0A2Y9C4B6"/>
<accession>A0A2Y9C4B6</accession>
<evidence type="ECO:0000313" key="3">
    <source>
        <dbReference type="Proteomes" id="UP000250222"/>
    </source>
</evidence>
<evidence type="ECO:0000256" key="1">
    <source>
        <dbReference type="ARBA" id="ARBA00022795"/>
    </source>
</evidence>
<dbReference type="Proteomes" id="UP000250222">
    <property type="component" value="Unassembled WGS sequence"/>
</dbReference>
<dbReference type="InterPro" id="IPR036679">
    <property type="entry name" value="FlgN-like_sf"/>
</dbReference>
<organism evidence="2 3">
    <name type="scientific">Georgenia satyanarayanai</name>
    <dbReference type="NCBI Taxonomy" id="860221"/>
    <lineage>
        <taxon>Bacteria</taxon>
        <taxon>Bacillati</taxon>
        <taxon>Actinomycetota</taxon>
        <taxon>Actinomycetes</taxon>
        <taxon>Micrococcales</taxon>
        <taxon>Bogoriellaceae</taxon>
        <taxon>Georgenia</taxon>
    </lineage>
</organism>
<evidence type="ECO:0000313" key="2">
    <source>
        <dbReference type="EMBL" id="SSA39323.1"/>
    </source>
</evidence>
<name>A0A2Y9C4B6_9MICO</name>